<dbReference type="Proteomes" id="UP000008062">
    <property type="component" value="Chromosome 10"/>
</dbReference>
<dbReference type="HOGENOM" id="CLU_014251_1_1_1"/>
<dbReference type="OMA" id="CLQSMPF"/>
<dbReference type="SUPFAM" id="SSF52096">
    <property type="entry name" value="ClpP/crotonase"/>
    <property type="match status" value="1"/>
</dbReference>
<evidence type="ECO:0000256" key="1">
    <source>
        <dbReference type="SAM" id="MobiDB-lite"/>
    </source>
</evidence>
<feature type="region of interest" description="Disordered" evidence="1">
    <location>
        <begin position="1"/>
        <end position="63"/>
    </location>
</feature>
<organism evidence="3 4">
    <name type="scientific">Zymoseptoria tritici (strain CBS 115943 / IPO323)</name>
    <name type="common">Speckled leaf blotch fungus</name>
    <name type="synonym">Septoria tritici</name>
    <dbReference type="NCBI Taxonomy" id="336722"/>
    <lineage>
        <taxon>Eukaryota</taxon>
        <taxon>Fungi</taxon>
        <taxon>Dikarya</taxon>
        <taxon>Ascomycota</taxon>
        <taxon>Pezizomycotina</taxon>
        <taxon>Dothideomycetes</taxon>
        <taxon>Dothideomycetidae</taxon>
        <taxon>Mycosphaerellales</taxon>
        <taxon>Mycosphaerellaceae</taxon>
        <taxon>Zymoseptoria</taxon>
    </lineage>
</organism>
<dbReference type="STRING" id="336722.F9XKN4"/>
<dbReference type="KEGG" id="ztr:MYCGRDRAFT_111014"/>
<dbReference type="eggNOG" id="ENOG502STKE">
    <property type="taxonomic scope" value="Eukaryota"/>
</dbReference>
<dbReference type="InterPro" id="IPR052766">
    <property type="entry name" value="S41A_metabolite_peptidase"/>
</dbReference>
<feature type="region of interest" description="Disordered" evidence="1">
    <location>
        <begin position="78"/>
        <end position="145"/>
    </location>
</feature>
<dbReference type="InParanoid" id="F9XKN4"/>
<sequence>MAIREKAKALFKSKSKGDGGSQISKSSTKESDTERWPSNVYKPGETMPRPKYRAPPKKEHKESLEAFSFAEAWRRKSFQSQYSPMGTRAPSRRNSSRQPSRRSSWYSMGKKSYGGKSDVVRNGSVTSGEAEKGGTRQREHVSHAAKATTLKTEMEQEGDDDVGNELAASRVVLTLSFTPFSRRLSCLRSLPLLSSDTMLWRWLFIAGGATVSAVSDPSLHHHLERQSSNACAQLEAAAMKAGKSQEVPAALAYECLMSVPMHKEMDLFFIKTLMPYLDFHADMQWLKSPPEEYAQKVKGPVDVVGCINSVKEAVERDAYTSEYLFSLDLETCFMNAQDEHFGYLFDMAGGLLQFGRTKSLVSASPDGKSPVAPYIYSDIDAVINHNQTFKPSPIVKINDKDAAQFLEDYSHGAPFQDPDAAWNILFANPKVDGDFTFGLPKAAWYPGPTTTYEFANGSKYVDQTKAYITQTFKPNATVHTGEDFWQQHITWQYGNSETCYGAISVYDYGNCLRPTANTTKPPSTPVTSGGGPVKPPDGYPMPVVSLNNSNTWGFFPEGEATRDVAVLVITEMHDVNNNHFDHDSLTRFLNEFYQKASAAKRNKLVIDLSSNVGGYDFASLLTYLYGGEEPIYGGNTQATEARSLIAEEYGYSIDNSPPGSLHFINPLLEYNYHHNLQLNGQNFTSAKQKFSPVSRGPNGASFTPYWRTSYKPLELSKSPFTPENTIILTDGIVGSAAAALAEVLILQANVRTVAIGGRPSNNPMQAVGGTRSYGLMAFSNVFTETGAIFIEGKLHTPEWYNKTVLAQLNSLPLIRSKANGLCLQLSQDPRDPQGIPMQYRYQPADVRIPFTWENVLHFEARWRDAVVKAFGAGEGLEVQRPVA</sequence>
<proteinExistence type="predicted"/>
<dbReference type="PANTHER" id="PTHR37049:SF4">
    <property type="entry name" value="RHODANESE DOMAIN-CONTAINING PROTEIN"/>
    <property type="match status" value="1"/>
</dbReference>
<dbReference type="PANTHER" id="PTHR37049">
    <property type="entry name" value="PEPTIDASE S41 FAMILY PROTEIN"/>
    <property type="match status" value="1"/>
</dbReference>
<dbReference type="EMBL" id="CM001205">
    <property type="protein sequence ID" value="EGP84126.1"/>
    <property type="molecule type" value="Genomic_DNA"/>
</dbReference>
<dbReference type="InterPro" id="IPR029045">
    <property type="entry name" value="ClpP/crotonase-like_dom_sf"/>
</dbReference>
<reference evidence="3 4" key="1">
    <citation type="journal article" date="2011" name="PLoS Genet.">
        <title>Finished genome of the fungal wheat pathogen Mycosphaerella graminicola reveals dispensome structure, chromosome plasticity, and stealth pathogenesis.</title>
        <authorList>
            <person name="Goodwin S.B."/>
            <person name="Ben M'barek S."/>
            <person name="Dhillon B."/>
            <person name="Wittenberg A.H.J."/>
            <person name="Crane C.F."/>
            <person name="Hane J.K."/>
            <person name="Foster A.J."/>
            <person name="Van der Lee T.A.J."/>
            <person name="Grimwood J."/>
            <person name="Aerts A."/>
            <person name="Antoniw J."/>
            <person name="Bailey A."/>
            <person name="Bluhm B."/>
            <person name="Bowler J."/>
            <person name="Bristow J."/>
            <person name="van der Burgt A."/>
            <person name="Canto-Canche B."/>
            <person name="Churchill A.C.L."/>
            <person name="Conde-Ferraez L."/>
            <person name="Cools H.J."/>
            <person name="Coutinho P.M."/>
            <person name="Csukai M."/>
            <person name="Dehal P."/>
            <person name="De Wit P."/>
            <person name="Donzelli B."/>
            <person name="van de Geest H.C."/>
            <person name="van Ham R.C.H.J."/>
            <person name="Hammond-Kosack K.E."/>
            <person name="Henrissat B."/>
            <person name="Kilian A."/>
            <person name="Kobayashi A.K."/>
            <person name="Koopmann E."/>
            <person name="Kourmpetis Y."/>
            <person name="Kuzniar A."/>
            <person name="Lindquist E."/>
            <person name="Lombard V."/>
            <person name="Maliepaard C."/>
            <person name="Martins N."/>
            <person name="Mehrabi R."/>
            <person name="Nap J.P.H."/>
            <person name="Ponomarenko A."/>
            <person name="Rudd J.J."/>
            <person name="Salamov A."/>
            <person name="Schmutz J."/>
            <person name="Schouten H.J."/>
            <person name="Shapiro H."/>
            <person name="Stergiopoulos I."/>
            <person name="Torriani S.F.F."/>
            <person name="Tu H."/>
            <person name="de Vries R.P."/>
            <person name="Waalwijk C."/>
            <person name="Ware S.B."/>
            <person name="Wiebenga A."/>
            <person name="Zwiers L.-H."/>
            <person name="Oliver R.P."/>
            <person name="Grigoriev I.V."/>
            <person name="Kema G.H.J."/>
        </authorList>
    </citation>
    <scope>NUCLEOTIDE SEQUENCE [LARGE SCALE GENOMIC DNA]</scope>
    <source>
        <strain evidence="4">CBS 115943 / IPO323</strain>
    </source>
</reference>
<dbReference type="AlphaFoldDB" id="F9XKN4"/>
<gene>
    <name evidence="3" type="ORF">MYCGRDRAFT_111014</name>
</gene>
<feature type="domain" description="CPAF-like PDZ" evidence="2">
    <location>
        <begin position="353"/>
        <end position="472"/>
    </location>
</feature>
<dbReference type="Pfam" id="PF23658">
    <property type="entry name" value="PDZ_CPAF_rel"/>
    <property type="match status" value="1"/>
</dbReference>
<accession>F9XKN4</accession>
<name>F9XKN4_ZYMTI</name>
<evidence type="ECO:0000313" key="3">
    <source>
        <dbReference type="EMBL" id="EGP84126.1"/>
    </source>
</evidence>
<dbReference type="Gene3D" id="3.90.226.10">
    <property type="entry name" value="2-enoyl-CoA Hydratase, Chain A, domain 1"/>
    <property type="match status" value="1"/>
</dbReference>
<protein>
    <recommendedName>
        <fullName evidence="2">CPAF-like PDZ domain-containing protein</fullName>
    </recommendedName>
</protein>
<keyword evidence="4" id="KW-1185">Reference proteome</keyword>
<feature type="compositionally biased region" description="Basic and acidic residues" evidence="1">
    <location>
        <begin position="129"/>
        <end position="142"/>
    </location>
</feature>
<dbReference type="RefSeq" id="XP_003849150.1">
    <property type="nucleotide sequence ID" value="XM_003849102.1"/>
</dbReference>
<evidence type="ECO:0000313" key="4">
    <source>
        <dbReference type="Proteomes" id="UP000008062"/>
    </source>
</evidence>
<evidence type="ECO:0000259" key="2">
    <source>
        <dbReference type="Pfam" id="PF23658"/>
    </source>
</evidence>
<dbReference type="OrthoDB" id="27214at2759"/>
<dbReference type="GeneID" id="13398015"/>
<dbReference type="InterPro" id="IPR056186">
    <property type="entry name" value="PDZ_CPAF-rel"/>
</dbReference>